<dbReference type="AlphaFoldDB" id="A0A1F7GIT9"/>
<gene>
    <name evidence="1" type="ORF">A2799_01885</name>
</gene>
<evidence type="ECO:0000313" key="1">
    <source>
        <dbReference type="EMBL" id="OGK18734.1"/>
    </source>
</evidence>
<dbReference type="Proteomes" id="UP000176850">
    <property type="component" value="Unassembled WGS sequence"/>
</dbReference>
<comment type="caution">
    <text evidence="1">The sequence shown here is derived from an EMBL/GenBank/DDBJ whole genome shotgun (WGS) entry which is preliminary data.</text>
</comment>
<protein>
    <submittedName>
        <fullName evidence="1">Uncharacterized protein</fullName>
    </submittedName>
</protein>
<organism evidence="1 2">
    <name type="scientific">Candidatus Roizmanbacteria bacterium RIFCSPHIGHO2_01_FULL_39_24</name>
    <dbReference type="NCBI Taxonomy" id="1802032"/>
    <lineage>
        <taxon>Bacteria</taxon>
        <taxon>Candidatus Roizmaniibacteriota</taxon>
    </lineage>
</organism>
<evidence type="ECO:0000313" key="2">
    <source>
        <dbReference type="Proteomes" id="UP000176850"/>
    </source>
</evidence>
<dbReference type="EMBL" id="MFZH01000027">
    <property type="protein sequence ID" value="OGK18734.1"/>
    <property type="molecule type" value="Genomic_DNA"/>
</dbReference>
<proteinExistence type="predicted"/>
<reference evidence="1 2" key="1">
    <citation type="journal article" date="2016" name="Nat. Commun.">
        <title>Thousands of microbial genomes shed light on interconnected biogeochemical processes in an aquifer system.</title>
        <authorList>
            <person name="Anantharaman K."/>
            <person name="Brown C.T."/>
            <person name="Hug L.A."/>
            <person name="Sharon I."/>
            <person name="Castelle C.J."/>
            <person name="Probst A.J."/>
            <person name="Thomas B.C."/>
            <person name="Singh A."/>
            <person name="Wilkins M.J."/>
            <person name="Karaoz U."/>
            <person name="Brodie E.L."/>
            <person name="Williams K.H."/>
            <person name="Hubbard S.S."/>
            <person name="Banfield J.F."/>
        </authorList>
    </citation>
    <scope>NUCLEOTIDE SEQUENCE [LARGE SCALE GENOMIC DNA]</scope>
</reference>
<sequence length="451" mass="51292">MAVIERIRHAHHDRQARSELATFAAQLPLSEEPVDWQTLRQDNPQFEDYLTTLESADSLLARALGRPQDVFYGTADDLRGYLVIERAGERPTHRHKVALMQQGASTSQEPSHRTEPFLSNVVQLTLGHIGADPELTAAVFEQAHHTYRNRNLHSRNFKYLPINDDWRLDWEQSREHGDNVTAIYLTPIYKPEYETGWEAKIFEGIAPDIAPDAVQEAVMQRAESYPYFGLVAVKIVAVPASDIRHDSIVNLLNQSGWRKPTGEEVGKEVPPDNRDSARYNTFLRHTDSDGTLPIVEVEKRGSIERMGQESTYIGAYPSDTMKRHFEQVVLDGMSQATSDVIRANFARAQEANKDRITLNASKLVYQAFEAMGYRKLEEYDFSTYGLQLAEVVVEQMIQMLSGMPQYQETAEKLRQIRELAKREDDPDKTGVSNYGWDPKKVSLVLPFQPSA</sequence>
<accession>A0A1F7GIT9</accession>
<name>A0A1F7GIT9_9BACT</name>